<sequence>MVGVGKKISKKIRGSGSNRSGRGRDETGSRGYVAVRMGLKFRAETIQQNDQKTEGQRDPD</sequence>
<name>A0A7J6WKF3_THATH</name>
<feature type="compositionally biased region" description="Basic and acidic residues" evidence="1">
    <location>
        <begin position="51"/>
        <end position="60"/>
    </location>
</feature>
<proteinExistence type="predicted"/>
<evidence type="ECO:0000313" key="2">
    <source>
        <dbReference type="EMBL" id="KAF5197100.1"/>
    </source>
</evidence>
<dbReference type="EMBL" id="JABWDY010015099">
    <property type="protein sequence ID" value="KAF5197100.1"/>
    <property type="molecule type" value="Genomic_DNA"/>
</dbReference>
<accession>A0A7J6WKF3</accession>
<reference evidence="2 3" key="1">
    <citation type="submission" date="2020-06" db="EMBL/GenBank/DDBJ databases">
        <title>Transcriptomic and genomic resources for Thalictrum thalictroides and T. hernandezii: Facilitating candidate gene discovery in an emerging model plant lineage.</title>
        <authorList>
            <person name="Arias T."/>
            <person name="Riano-Pachon D.M."/>
            <person name="Di Stilio V.S."/>
        </authorList>
    </citation>
    <scope>NUCLEOTIDE SEQUENCE [LARGE SCALE GENOMIC DNA]</scope>
    <source>
        <strain evidence="3">cv. WT478/WT964</strain>
        <tissue evidence="2">Leaves</tissue>
    </source>
</reference>
<evidence type="ECO:0000256" key="1">
    <source>
        <dbReference type="SAM" id="MobiDB-lite"/>
    </source>
</evidence>
<gene>
    <name evidence="2" type="ORF">FRX31_013311</name>
</gene>
<evidence type="ECO:0000313" key="3">
    <source>
        <dbReference type="Proteomes" id="UP000554482"/>
    </source>
</evidence>
<keyword evidence="3" id="KW-1185">Reference proteome</keyword>
<dbReference type="Proteomes" id="UP000554482">
    <property type="component" value="Unassembled WGS sequence"/>
</dbReference>
<protein>
    <submittedName>
        <fullName evidence="2">Uncharacterized protein</fullName>
    </submittedName>
</protein>
<feature type="region of interest" description="Disordered" evidence="1">
    <location>
        <begin position="1"/>
        <end position="32"/>
    </location>
</feature>
<feature type="region of interest" description="Disordered" evidence="1">
    <location>
        <begin position="41"/>
        <end position="60"/>
    </location>
</feature>
<comment type="caution">
    <text evidence="2">The sequence shown here is derived from an EMBL/GenBank/DDBJ whole genome shotgun (WGS) entry which is preliminary data.</text>
</comment>
<organism evidence="2 3">
    <name type="scientific">Thalictrum thalictroides</name>
    <name type="common">Rue-anemone</name>
    <name type="synonym">Anemone thalictroides</name>
    <dbReference type="NCBI Taxonomy" id="46969"/>
    <lineage>
        <taxon>Eukaryota</taxon>
        <taxon>Viridiplantae</taxon>
        <taxon>Streptophyta</taxon>
        <taxon>Embryophyta</taxon>
        <taxon>Tracheophyta</taxon>
        <taxon>Spermatophyta</taxon>
        <taxon>Magnoliopsida</taxon>
        <taxon>Ranunculales</taxon>
        <taxon>Ranunculaceae</taxon>
        <taxon>Thalictroideae</taxon>
        <taxon>Thalictrum</taxon>
    </lineage>
</organism>
<dbReference type="AlphaFoldDB" id="A0A7J6WKF3"/>